<protein>
    <submittedName>
        <fullName evidence="2">Uncharacterized protein</fullName>
    </submittedName>
</protein>
<dbReference type="AlphaFoldDB" id="A0A2T0QZS3"/>
<dbReference type="EMBL" id="PVZF01000011">
    <property type="protein sequence ID" value="PRY12199.1"/>
    <property type="molecule type" value="Genomic_DNA"/>
</dbReference>
<evidence type="ECO:0000313" key="2">
    <source>
        <dbReference type="EMBL" id="PRY12199.1"/>
    </source>
</evidence>
<sequence length="181" mass="18947">MGHVLEDRRPAALRGPRRGAAVAGTCLLVVAASACSHLDPGVACTTLAPPFGLVFDLSALSDVAQGPSGPRSADYCLDDVCRSVRLRLFTGPVENRTKDPSALFISDRDMTADPTAQLRLRDGADSITQTASTPVTPREVTSDVNPGCATTGRWAVVRWEAGGSLVDVTATSPLPATLHPR</sequence>
<dbReference type="Proteomes" id="UP000238083">
    <property type="component" value="Unassembled WGS sequence"/>
</dbReference>
<evidence type="ECO:0000256" key="1">
    <source>
        <dbReference type="SAM" id="MobiDB-lite"/>
    </source>
</evidence>
<comment type="caution">
    <text evidence="2">The sequence shown here is derived from an EMBL/GenBank/DDBJ whole genome shotgun (WGS) entry which is preliminary data.</text>
</comment>
<keyword evidence="3" id="KW-1185">Reference proteome</keyword>
<feature type="region of interest" description="Disordered" evidence="1">
    <location>
        <begin position="122"/>
        <end position="146"/>
    </location>
</feature>
<name>A0A2T0QZS3_9ACTN</name>
<feature type="compositionally biased region" description="Polar residues" evidence="1">
    <location>
        <begin position="126"/>
        <end position="135"/>
    </location>
</feature>
<gene>
    <name evidence="2" type="ORF">CLV37_111156</name>
</gene>
<reference evidence="2 3" key="1">
    <citation type="submission" date="2018-03" db="EMBL/GenBank/DDBJ databases">
        <title>Genomic Encyclopedia of Archaeal and Bacterial Type Strains, Phase II (KMG-II): from individual species to whole genera.</title>
        <authorList>
            <person name="Goeker M."/>
        </authorList>
    </citation>
    <scope>NUCLEOTIDE SEQUENCE [LARGE SCALE GENOMIC DNA]</scope>
    <source>
        <strain evidence="2 3">DSM 19711</strain>
    </source>
</reference>
<accession>A0A2T0QZS3</accession>
<proteinExistence type="predicted"/>
<evidence type="ECO:0000313" key="3">
    <source>
        <dbReference type="Proteomes" id="UP000238083"/>
    </source>
</evidence>
<organism evidence="2 3">
    <name type="scientific">Kineococcus rhizosphaerae</name>
    <dbReference type="NCBI Taxonomy" id="559628"/>
    <lineage>
        <taxon>Bacteria</taxon>
        <taxon>Bacillati</taxon>
        <taxon>Actinomycetota</taxon>
        <taxon>Actinomycetes</taxon>
        <taxon>Kineosporiales</taxon>
        <taxon>Kineosporiaceae</taxon>
        <taxon>Kineococcus</taxon>
    </lineage>
</organism>